<feature type="compositionally biased region" description="Polar residues" evidence="1">
    <location>
        <begin position="225"/>
        <end position="236"/>
    </location>
</feature>
<reference evidence="4 5" key="1">
    <citation type="submission" date="2022-04" db="EMBL/GenBank/DDBJ databases">
        <title>Positive selection, recombination, and allopatry shape intraspecific diversity of widespread and dominant cyanobacteria.</title>
        <authorList>
            <person name="Wei J."/>
            <person name="Shu W."/>
            <person name="Hu C."/>
        </authorList>
    </citation>
    <scope>NUCLEOTIDE SEQUENCE [LARGE SCALE GENOMIC DNA]</scope>
    <source>
        <strain evidence="4 5">GB2-A5</strain>
    </source>
</reference>
<feature type="region of interest" description="Disordered" evidence="1">
    <location>
        <begin position="224"/>
        <end position="253"/>
    </location>
</feature>
<evidence type="ECO:0000256" key="2">
    <source>
        <dbReference type="SAM" id="Phobius"/>
    </source>
</evidence>
<dbReference type="EMBL" id="JAMPKK010000036">
    <property type="protein sequence ID" value="MEP0866064.1"/>
    <property type="molecule type" value="Genomic_DNA"/>
</dbReference>
<feature type="transmembrane region" description="Helical" evidence="2">
    <location>
        <begin position="118"/>
        <end position="140"/>
    </location>
</feature>
<comment type="caution">
    <text evidence="4">The sequence shown here is derived from an EMBL/GenBank/DDBJ whole genome shotgun (WGS) entry which is preliminary data.</text>
</comment>
<keyword evidence="2" id="KW-0812">Transmembrane</keyword>
<dbReference type="Proteomes" id="UP001442494">
    <property type="component" value="Unassembled WGS sequence"/>
</dbReference>
<keyword evidence="5" id="KW-1185">Reference proteome</keyword>
<dbReference type="RefSeq" id="WP_190419563.1">
    <property type="nucleotide sequence ID" value="NZ_JAMPKK010000036.1"/>
</dbReference>
<keyword evidence="2" id="KW-1133">Transmembrane helix</keyword>
<keyword evidence="2" id="KW-0472">Membrane</keyword>
<feature type="transmembrane region" description="Helical" evidence="2">
    <location>
        <begin position="78"/>
        <end position="98"/>
    </location>
</feature>
<evidence type="ECO:0000256" key="1">
    <source>
        <dbReference type="SAM" id="MobiDB-lite"/>
    </source>
</evidence>
<organism evidence="4 5">
    <name type="scientific">Funiculus sociatus GB2-A5</name>
    <dbReference type="NCBI Taxonomy" id="2933946"/>
    <lineage>
        <taxon>Bacteria</taxon>
        <taxon>Bacillati</taxon>
        <taxon>Cyanobacteriota</taxon>
        <taxon>Cyanophyceae</taxon>
        <taxon>Coleofasciculales</taxon>
        <taxon>Coleofasciculaceae</taxon>
        <taxon>Funiculus</taxon>
    </lineage>
</organism>
<feature type="transmembrane region" description="Helical" evidence="2">
    <location>
        <begin position="160"/>
        <end position="183"/>
    </location>
</feature>
<gene>
    <name evidence="4" type="ORF">NDI37_16480</name>
</gene>
<accession>A0ABV0JSH0</accession>
<sequence>MLKPLMILTASSTVWAISLVSPTVATPGNSTSSTLLVTNSSSSLRIAQVSDKAPSTIPSTTSAVANVNGNNNPQSVPMWQLMLTVTVAGAIGGAFNALISDNGFILPGKKEVNGKHIFLPGAVGNILTGAIAGFISWGVYGPSATNIVLGRTSGNEVPAQVSYLRLSEVAGAVIIGLGGARWLTSEVGKRILTVAVSEAANAPSSPELSQQIVGASPLEVLEKTTCLNSPPDDTNLQPPPNPKPSDNPNPTSP</sequence>
<feature type="compositionally biased region" description="Pro residues" evidence="1">
    <location>
        <begin position="237"/>
        <end position="253"/>
    </location>
</feature>
<proteinExistence type="predicted"/>
<keyword evidence="3" id="KW-0732">Signal</keyword>
<feature type="chain" id="PRO_5046670670" evidence="3">
    <location>
        <begin position="17"/>
        <end position="253"/>
    </location>
</feature>
<evidence type="ECO:0000313" key="5">
    <source>
        <dbReference type="Proteomes" id="UP001442494"/>
    </source>
</evidence>
<protein>
    <submittedName>
        <fullName evidence="4">Uncharacterized protein</fullName>
    </submittedName>
</protein>
<evidence type="ECO:0000256" key="3">
    <source>
        <dbReference type="SAM" id="SignalP"/>
    </source>
</evidence>
<name>A0ABV0JSH0_9CYAN</name>
<evidence type="ECO:0000313" key="4">
    <source>
        <dbReference type="EMBL" id="MEP0866064.1"/>
    </source>
</evidence>
<feature type="signal peptide" evidence="3">
    <location>
        <begin position="1"/>
        <end position="16"/>
    </location>
</feature>